<organism evidence="2 3">
    <name type="scientific">Portunus trituberculatus</name>
    <name type="common">Swimming crab</name>
    <name type="synonym">Neptunus trituberculatus</name>
    <dbReference type="NCBI Taxonomy" id="210409"/>
    <lineage>
        <taxon>Eukaryota</taxon>
        <taxon>Metazoa</taxon>
        <taxon>Ecdysozoa</taxon>
        <taxon>Arthropoda</taxon>
        <taxon>Crustacea</taxon>
        <taxon>Multicrustacea</taxon>
        <taxon>Malacostraca</taxon>
        <taxon>Eumalacostraca</taxon>
        <taxon>Eucarida</taxon>
        <taxon>Decapoda</taxon>
        <taxon>Pleocyemata</taxon>
        <taxon>Brachyura</taxon>
        <taxon>Eubrachyura</taxon>
        <taxon>Portunoidea</taxon>
        <taxon>Portunidae</taxon>
        <taxon>Portuninae</taxon>
        <taxon>Portunus</taxon>
    </lineage>
</organism>
<dbReference type="Proteomes" id="UP000324222">
    <property type="component" value="Unassembled WGS sequence"/>
</dbReference>
<protein>
    <submittedName>
        <fullName evidence="2">Uncharacterized protein</fullName>
    </submittedName>
</protein>
<dbReference type="AlphaFoldDB" id="A0A5B7JJM4"/>
<comment type="caution">
    <text evidence="2">The sequence shown here is derived from an EMBL/GenBank/DDBJ whole genome shotgun (WGS) entry which is preliminary data.</text>
</comment>
<evidence type="ECO:0000256" key="1">
    <source>
        <dbReference type="SAM" id="MobiDB-lite"/>
    </source>
</evidence>
<evidence type="ECO:0000313" key="3">
    <source>
        <dbReference type="Proteomes" id="UP000324222"/>
    </source>
</evidence>
<dbReference type="EMBL" id="VSRR010099127">
    <property type="protein sequence ID" value="MPC94573.1"/>
    <property type="molecule type" value="Genomic_DNA"/>
</dbReference>
<feature type="compositionally biased region" description="Polar residues" evidence="1">
    <location>
        <begin position="24"/>
        <end position="49"/>
    </location>
</feature>
<sequence>MLSITEKPSPFLTRDAPNKVVGRGSQQAETLINHPQSRGGKTNLDSRQPPHSRSKRSVAATRHSTTKR</sequence>
<accession>A0A5B7JJM4</accession>
<keyword evidence="3" id="KW-1185">Reference proteome</keyword>
<name>A0A5B7JJM4_PORTR</name>
<gene>
    <name evidence="2" type="ORF">E2C01_089747</name>
</gene>
<evidence type="ECO:0000313" key="2">
    <source>
        <dbReference type="EMBL" id="MPC94573.1"/>
    </source>
</evidence>
<proteinExistence type="predicted"/>
<feature type="region of interest" description="Disordered" evidence="1">
    <location>
        <begin position="1"/>
        <end position="68"/>
    </location>
</feature>
<reference evidence="2 3" key="1">
    <citation type="submission" date="2019-05" db="EMBL/GenBank/DDBJ databases">
        <title>Another draft genome of Portunus trituberculatus and its Hox gene families provides insights of decapod evolution.</title>
        <authorList>
            <person name="Jeong J.-H."/>
            <person name="Song I."/>
            <person name="Kim S."/>
            <person name="Choi T."/>
            <person name="Kim D."/>
            <person name="Ryu S."/>
            <person name="Kim W."/>
        </authorList>
    </citation>
    <scope>NUCLEOTIDE SEQUENCE [LARGE SCALE GENOMIC DNA]</scope>
    <source>
        <tissue evidence="2">Muscle</tissue>
    </source>
</reference>